<evidence type="ECO:0000256" key="1">
    <source>
        <dbReference type="SAM" id="MobiDB-lite"/>
    </source>
</evidence>
<gene>
    <name evidence="3" type="ORF">GCM10011574_68060</name>
</gene>
<evidence type="ECO:0000313" key="3">
    <source>
        <dbReference type="EMBL" id="GGO30971.1"/>
    </source>
</evidence>
<proteinExistence type="predicted"/>
<reference evidence="3" key="1">
    <citation type="journal article" date="2014" name="Int. J. Syst. Evol. Microbiol.">
        <title>Complete genome sequence of Corynebacterium casei LMG S-19264T (=DSM 44701T), isolated from a smear-ripened cheese.</title>
        <authorList>
            <consortium name="US DOE Joint Genome Institute (JGI-PGF)"/>
            <person name="Walter F."/>
            <person name="Albersmeier A."/>
            <person name="Kalinowski J."/>
            <person name="Ruckert C."/>
        </authorList>
    </citation>
    <scope>NUCLEOTIDE SEQUENCE</scope>
    <source>
        <strain evidence="3">CGMCC 4.7138</strain>
    </source>
</reference>
<keyword evidence="4" id="KW-1185">Reference proteome</keyword>
<comment type="caution">
    <text evidence="3">The sequence shown here is derived from an EMBL/GenBank/DDBJ whole genome shotgun (WGS) entry which is preliminary data.</text>
</comment>
<name>A0A8H9LDI3_9ACTN</name>
<dbReference type="AlphaFoldDB" id="A0A8H9LDI3"/>
<reference evidence="3" key="2">
    <citation type="submission" date="2020-09" db="EMBL/GenBank/DDBJ databases">
        <authorList>
            <person name="Sun Q."/>
            <person name="Zhou Y."/>
        </authorList>
    </citation>
    <scope>NUCLEOTIDE SEQUENCE</scope>
    <source>
        <strain evidence="3">CGMCC 4.7138</strain>
    </source>
</reference>
<feature type="region of interest" description="Disordered" evidence="1">
    <location>
        <begin position="341"/>
        <end position="361"/>
    </location>
</feature>
<organism evidence="3 4">
    <name type="scientific">Microbispora bryophytorum</name>
    <dbReference type="NCBI Taxonomy" id="1460882"/>
    <lineage>
        <taxon>Bacteria</taxon>
        <taxon>Bacillati</taxon>
        <taxon>Actinomycetota</taxon>
        <taxon>Actinomycetes</taxon>
        <taxon>Streptosporangiales</taxon>
        <taxon>Streptosporangiaceae</taxon>
        <taxon>Microbispora</taxon>
    </lineage>
</organism>
<evidence type="ECO:0000313" key="4">
    <source>
        <dbReference type="Proteomes" id="UP000653480"/>
    </source>
</evidence>
<dbReference type="Proteomes" id="UP000653480">
    <property type="component" value="Unassembled WGS sequence"/>
</dbReference>
<evidence type="ECO:0000256" key="2">
    <source>
        <dbReference type="SAM" id="Phobius"/>
    </source>
</evidence>
<keyword evidence="2" id="KW-0812">Transmembrane</keyword>
<feature type="transmembrane region" description="Helical" evidence="2">
    <location>
        <begin position="31"/>
        <end position="49"/>
    </location>
</feature>
<sequence length="361" mass="39814">MTSGRTTVTIYLVVFSGLILVALILFAPQPLWLGALLLVALGVVCLAIAKMMRRHAEPSVTYAVPPPVPPVEHREHRIVEVALPSAWEDYDFVFSATVRWSPTGVGTDESFVNAEALAVETILTRARRITENRPPGRASLVQHELSGALGRMEPDDTGCLRVMAESVTLTLSEDDRERLAKLASTRKENAVWEHEMRYQQSRRAYLSENVLKDPGSAVVWWLAKNDDHVEKTVKDIGLLAQLSSAANNAHVPEPFLHLVSGPVNGERATESEPYLMNGEADPPTSAPRTPADHFGAFLLSMDLSEGDPERALLSRQISDVLRKNGRQDVADELNNRFDIPTASLFDDFDPPSAPPDDEPDR</sequence>
<keyword evidence="2" id="KW-0472">Membrane</keyword>
<keyword evidence="2" id="KW-1133">Transmembrane helix</keyword>
<feature type="transmembrane region" description="Helical" evidence="2">
    <location>
        <begin position="7"/>
        <end position="25"/>
    </location>
</feature>
<feature type="region of interest" description="Disordered" evidence="1">
    <location>
        <begin position="266"/>
        <end position="292"/>
    </location>
</feature>
<dbReference type="EMBL" id="BMMN01000021">
    <property type="protein sequence ID" value="GGO30971.1"/>
    <property type="molecule type" value="Genomic_DNA"/>
</dbReference>
<accession>A0A8H9LDI3</accession>
<protein>
    <submittedName>
        <fullName evidence="3">Uncharacterized protein</fullName>
    </submittedName>
</protein>